<organism evidence="3 4">
    <name type="scientific">Ganoderma sinense ZZ0214-1</name>
    <dbReference type="NCBI Taxonomy" id="1077348"/>
    <lineage>
        <taxon>Eukaryota</taxon>
        <taxon>Fungi</taxon>
        <taxon>Dikarya</taxon>
        <taxon>Basidiomycota</taxon>
        <taxon>Agaricomycotina</taxon>
        <taxon>Agaricomycetes</taxon>
        <taxon>Polyporales</taxon>
        <taxon>Polyporaceae</taxon>
        <taxon>Ganoderma</taxon>
    </lineage>
</organism>
<proteinExistence type="predicted"/>
<evidence type="ECO:0000256" key="2">
    <source>
        <dbReference type="SAM" id="Phobius"/>
    </source>
</evidence>
<feature type="transmembrane region" description="Helical" evidence="2">
    <location>
        <begin position="434"/>
        <end position="451"/>
    </location>
</feature>
<keyword evidence="4" id="KW-1185">Reference proteome</keyword>
<feature type="compositionally biased region" description="Low complexity" evidence="1">
    <location>
        <begin position="256"/>
        <end position="291"/>
    </location>
</feature>
<feature type="compositionally biased region" description="Low complexity" evidence="1">
    <location>
        <begin position="403"/>
        <end position="412"/>
    </location>
</feature>
<keyword evidence="2" id="KW-1133">Transmembrane helix</keyword>
<evidence type="ECO:0000313" key="4">
    <source>
        <dbReference type="Proteomes" id="UP000230002"/>
    </source>
</evidence>
<name>A0A2G8SNQ1_9APHY</name>
<keyword evidence="2" id="KW-0472">Membrane</keyword>
<reference evidence="3 4" key="1">
    <citation type="journal article" date="2015" name="Sci. Rep.">
        <title>Chromosome-level genome map provides insights into diverse defense mechanisms in the medicinal fungus Ganoderma sinense.</title>
        <authorList>
            <person name="Zhu Y."/>
            <person name="Xu J."/>
            <person name="Sun C."/>
            <person name="Zhou S."/>
            <person name="Xu H."/>
            <person name="Nelson D.R."/>
            <person name="Qian J."/>
            <person name="Song J."/>
            <person name="Luo H."/>
            <person name="Xiang L."/>
            <person name="Li Y."/>
            <person name="Xu Z."/>
            <person name="Ji A."/>
            <person name="Wang L."/>
            <person name="Lu S."/>
            <person name="Hayward A."/>
            <person name="Sun W."/>
            <person name="Li X."/>
            <person name="Schwartz D.C."/>
            <person name="Wang Y."/>
            <person name="Chen S."/>
        </authorList>
    </citation>
    <scope>NUCLEOTIDE SEQUENCE [LARGE SCALE GENOMIC DNA]</scope>
    <source>
        <strain evidence="3 4">ZZ0214-1</strain>
    </source>
</reference>
<feature type="compositionally biased region" description="Low complexity" evidence="1">
    <location>
        <begin position="371"/>
        <end position="393"/>
    </location>
</feature>
<feature type="region of interest" description="Disordered" evidence="1">
    <location>
        <begin position="249"/>
        <end position="412"/>
    </location>
</feature>
<evidence type="ECO:0000256" key="1">
    <source>
        <dbReference type="SAM" id="MobiDB-lite"/>
    </source>
</evidence>
<sequence length="518" mass="55002">MPTATTTALASSVISLKASHTTHATSSTAATLRSLYPRAARAFLQRDVTLTHSLLTSAFALIQPPASLATCNDALASSRRKWDILRITFETTLFSSPPSSHDPDRLPTSLRANLLLSPEPLIATLHNRSLQLFTPSDRSHRPSSSFLPAQILVTLVLSSLKLDSPEVARGMIEDWLANHGQEVDANDPKGYAKVLELYCLHVLPRLQDWEYAEDFLTYERELLPDVRQQYVQSLRLLRAEAATASRVLATLPDPPSSASSSSSSSSTPVRSPSPAQSDSSASSSSTHTATPNGHGLSSLRPLTPSHGAAPKSKSKSGAGDTRYAQPSHSASTSSIASTATSRTVTPHNAERERDAAAGKTRNRSGGPRMHANGNAAANSRSRSATPARPGSRAVVRRTSFGAPSTESTSGGPSTLALIRASLKGVLQSMPRSRLLLYVVLFVVVPIVSFVFRLRRKRARAAAATAGAIAGGSSASSTVDAVRRRLRGVDGQGNVVGKLWEEVAKAVMDTVRMAGRGLV</sequence>
<dbReference type="Proteomes" id="UP000230002">
    <property type="component" value="Unassembled WGS sequence"/>
</dbReference>
<comment type="caution">
    <text evidence="3">The sequence shown here is derived from an EMBL/GenBank/DDBJ whole genome shotgun (WGS) entry which is preliminary data.</text>
</comment>
<protein>
    <submittedName>
        <fullName evidence="3">Uncharacterized protein</fullName>
    </submittedName>
</protein>
<feature type="compositionally biased region" description="Low complexity" evidence="1">
    <location>
        <begin position="327"/>
        <end position="341"/>
    </location>
</feature>
<dbReference type="AlphaFoldDB" id="A0A2G8SNQ1"/>
<dbReference type="STRING" id="1077348.A0A2G8SNQ1"/>
<gene>
    <name evidence="3" type="ORF">GSI_02121</name>
</gene>
<dbReference type="OrthoDB" id="3981028at2759"/>
<dbReference type="EMBL" id="AYKW01000003">
    <property type="protein sequence ID" value="PIL35395.1"/>
    <property type="molecule type" value="Genomic_DNA"/>
</dbReference>
<accession>A0A2G8SNQ1</accession>
<keyword evidence="2" id="KW-0812">Transmembrane</keyword>
<evidence type="ECO:0000313" key="3">
    <source>
        <dbReference type="EMBL" id="PIL35395.1"/>
    </source>
</evidence>